<feature type="region of interest" description="Disordered" evidence="1">
    <location>
        <begin position="140"/>
        <end position="163"/>
    </location>
</feature>
<evidence type="ECO:0000313" key="4">
    <source>
        <dbReference type="Proteomes" id="UP000754883"/>
    </source>
</evidence>
<name>A0A9N9UE28_9HYPO</name>
<sequence>MPHRHFLRRISFSNWDVDLQARRERNRKAQTEFRRRQQLAERSRDLRLQLLEDVVQEMATILTEFCDELLKNEAVAKDPNLVACLRCSSARIIALVGTVHPEETMDATATIQVPSSHSPGTGRSIKSAVENTPEYRDKQYRSAHADDSTPPVPSNDSLPASSMEYETASPRWSLYLSEMIQSDIPSEYGCDSHERANLDLQPVQRLPPRVPSSSLRAVPFPLRLVKTTLAHAYLFLRGDLYISSEDIHRSFGNTLRLRTREQLISHLHWLLGRGIDDLSEAAGMAGAFTHSESADRLPGHGTSSHAGTAWDLDTDGILKFLYSEIQADAFLTAFGVYKKLNHLGARMLDPETMEISISGVGLSTSHHSSEEELSGSNPSNRNYTKRNPAHLTVRLNCILDTN</sequence>
<dbReference type="AlphaFoldDB" id="A0A9N9UE28"/>
<protein>
    <recommendedName>
        <fullName evidence="2">BZIP domain-containing protein</fullName>
    </recommendedName>
</protein>
<proteinExistence type="predicted"/>
<feature type="region of interest" description="Disordered" evidence="1">
    <location>
        <begin position="364"/>
        <end position="386"/>
    </location>
</feature>
<dbReference type="OrthoDB" id="3555317at2759"/>
<keyword evidence="4" id="KW-1185">Reference proteome</keyword>
<dbReference type="PROSITE" id="PS00036">
    <property type="entry name" value="BZIP_BASIC"/>
    <property type="match status" value="1"/>
</dbReference>
<evidence type="ECO:0000256" key="1">
    <source>
        <dbReference type="SAM" id="MobiDB-lite"/>
    </source>
</evidence>
<dbReference type="CDD" id="cd14688">
    <property type="entry name" value="bZIP_YAP"/>
    <property type="match status" value="1"/>
</dbReference>
<dbReference type="GO" id="GO:0003700">
    <property type="term" value="F:DNA-binding transcription factor activity"/>
    <property type="evidence" value="ECO:0007669"/>
    <property type="project" value="InterPro"/>
</dbReference>
<dbReference type="Proteomes" id="UP000754883">
    <property type="component" value="Unassembled WGS sequence"/>
</dbReference>
<comment type="caution">
    <text evidence="3">The sequence shown here is derived from an EMBL/GenBank/DDBJ whole genome shotgun (WGS) entry which is preliminary data.</text>
</comment>
<dbReference type="EMBL" id="CABFNO020001373">
    <property type="protein sequence ID" value="CAG9983858.1"/>
    <property type="molecule type" value="Genomic_DNA"/>
</dbReference>
<evidence type="ECO:0000259" key="2">
    <source>
        <dbReference type="PROSITE" id="PS00036"/>
    </source>
</evidence>
<reference evidence="3" key="1">
    <citation type="submission" date="2021-10" db="EMBL/GenBank/DDBJ databases">
        <authorList>
            <person name="Piombo E."/>
        </authorList>
    </citation>
    <scope>NUCLEOTIDE SEQUENCE</scope>
</reference>
<accession>A0A9N9UE28</accession>
<dbReference type="InterPro" id="IPR004827">
    <property type="entry name" value="bZIP"/>
</dbReference>
<gene>
    <name evidence="3" type="ORF">CBYS24578_00017947</name>
</gene>
<organism evidence="3 4">
    <name type="scientific">Clonostachys byssicola</name>
    <dbReference type="NCBI Taxonomy" id="160290"/>
    <lineage>
        <taxon>Eukaryota</taxon>
        <taxon>Fungi</taxon>
        <taxon>Dikarya</taxon>
        <taxon>Ascomycota</taxon>
        <taxon>Pezizomycotina</taxon>
        <taxon>Sordariomycetes</taxon>
        <taxon>Hypocreomycetidae</taxon>
        <taxon>Hypocreales</taxon>
        <taxon>Bionectriaceae</taxon>
        <taxon>Clonostachys</taxon>
    </lineage>
</organism>
<dbReference type="PANTHER" id="PTHR40618">
    <property type="entry name" value="B-ZIP TRANSCRIPTION FACTOR (EUROFUNG)-RELATED"/>
    <property type="match status" value="1"/>
</dbReference>
<dbReference type="PANTHER" id="PTHR40618:SF1">
    <property type="entry name" value="B-ZIP TRANSCRIPTION FACTOR (EUROFUNG)"/>
    <property type="match status" value="1"/>
</dbReference>
<evidence type="ECO:0000313" key="3">
    <source>
        <dbReference type="EMBL" id="CAG9983858.1"/>
    </source>
</evidence>
<feature type="domain" description="BZIP" evidence="2">
    <location>
        <begin position="22"/>
        <end position="36"/>
    </location>
</feature>